<keyword evidence="1" id="KW-0812">Transmembrane</keyword>
<evidence type="ECO:0000256" key="1">
    <source>
        <dbReference type="SAM" id="Phobius"/>
    </source>
</evidence>
<reference evidence="2 3" key="1">
    <citation type="submission" date="2019-03" db="EMBL/GenBank/DDBJ databases">
        <authorList>
            <consortium name="Pathogen Informatics"/>
        </authorList>
    </citation>
    <scope>NUCLEOTIDE SEQUENCE [LARGE SCALE GENOMIC DNA]</scope>
    <source>
        <strain evidence="2 3">NCTC12993</strain>
    </source>
</reference>
<gene>
    <name evidence="2" type="ORF">NCTC12993_02860</name>
</gene>
<name>A0A485AWY9_KLUCR</name>
<evidence type="ECO:0000313" key="2">
    <source>
        <dbReference type="EMBL" id="VFS63798.1"/>
    </source>
</evidence>
<feature type="transmembrane region" description="Helical" evidence="1">
    <location>
        <begin position="30"/>
        <end position="49"/>
    </location>
</feature>
<sequence length="69" mass="8744">MYKRSYNKNNQLIILKVLNKNLLTFIKYKLFIMYAINKKFYVICILHYVQLMYHLSHRWEYWKGYFVLK</sequence>
<evidence type="ECO:0000313" key="3">
    <source>
        <dbReference type="Proteomes" id="UP000401081"/>
    </source>
</evidence>
<keyword evidence="3" id="KW-1185">Reference proteome</keyword>
<proteinExistence type="predicted"/>
<protein>
    <submittedName>
        <fullName evidence="2">Uncharacterized protein</fullName>
    </submittedName>
</protein>
<keyword evidence="1" id="KW-1133">Transmembrane helix</keyword>
<dbReference type="AlphaFoldDB" id="A0A485AWY9"/>
<dbReference type="Proteomes" id="UP000401081">
    <property type="component" value="Unassembled WGS sequence"/>
</dbReference>
<keyword evidence="1" id="KW-0472">Membrane</keyword>
<dbReference type="EMBL" id="CAADJD010000018">
    <property type="protein sequence ID" value="VFS63798.1"/>
    <property type="molecule type" value="Genomic_DNA"/>
</dbReference>
<organism evidence="2 3">
    <name type="scientific">Kluyvera cryocrescens</name>
    <name type="common">Kluyvera citrophila</name>
    <dbReference type="NCBI Taxonomy" id="580"/>
    <lineage>
        <taxon>Bacteria</taxon>
        <taxon>Pseudomonadati</taxon>
        <taxon>Pseudomonadota</taxon>
        <taxon>Gammaproteobacteria</taxon>
        <taxon>Enterobacterales</taxon>
        <taxon>Enterobacteriaceae</taxon>
        <taxon>Kluyvera</taxon>
    </lineage>
</organism>
<accession>A0A485AWY9</accession>